<dbReference type="GO" id="GO:0004555">
    <property type="term" value="F:alpha,alpha-trehalase activity"/>
    <property type="evidence" value="ECO:0007669"/>
    <property type="project" value="UniProtKB-EC"/>
</dbReference>
<keyword evidence="7" id="KW-0326">Glycosidase</keyword>
<dbReference type="AlphaFoldDB" id="A0A512T197"/>
<protein>
    <recommendedName>
        <fullName evidence="4">Trehalase</fullName>
        <ecNumber evidence="3">3.2.1.28</ecNumber>
    </recommendedName>
    <alternativeName>
        <fullName evidence="8">Alpha,alpha-trehalase</fullName>
    </alternativeName>
    <alternativeName>
        <fullName evidence="9">Alpha,alpha-trehalose glucohydrolase</fullName>
    </alternativeName>
</protein>
<evidence type="ECO:0000256" key="12">
    <source>
        <dbReference type="SAM" id="MobiDB-lite"/>
    </source>
</evidence>
<keyword evidence="6" id="KW-0119">Carbohydrate metabolism</keyword>
<dbReference type="Gene3D" id="1.50.10.10">
    <property type="match status" value="1"/>
</dbReference>
<comment type="cofactor">
    <cofactor evidence="10">
        <name>phosphate</name>
        <dbReference type="ChEBI" id="CHEBI:43474"/>
    </cofactor>
</comment>
<dbReference type="InterPro" id="IPR045582">
    <property type="entry name" value="Trehalase-like_N"/>
</dbReference>
<evidence type="ECO:0000256" key="7">
    <source>
        <dbReference type="ARBA" id="ARBA00023295"/>
    </source>
</evidence>
<comment type="catalytic activity">
    <reaction evidence="1">
        <text>alpha,alpha-trehalose + H2O = alpha-D-glucose + beta-D-glucose</text>
        <dbReference type="Rhea" id="RHEA:32675"/>
        <dbReference type="ChEBI" id="CHEBI:15377"/>
        <dbReference type="ChEBI" id="CHEBI:15903"/>
        <dbReference type="ChEBI" id="CHEBI:16551"/>
        <dbReference type="ChEBI" id="CHEBI:17925"/>
        <dbReference type="EC" id="3.2.1.28"/>
    </reaction>
</comment>
<accession>A0A512T197</accession>
<dbReference type="PANTHER" id="PTHR31616">
    <property type="entry name" value="TREHALASE"/>
    <property type="match status" value="1"/>
</dbReference>
<organism evidence="15 16">
    <name type="scientific">Knoellia locipacati</name>
    <dbReference type="NCBI Taxonomy" id="882824"/>
    <lineage>
        <taxon>Bacteria</taxon>
        <taxon>Bacillati</taxon>
        <taxon>Actinomycetota</taxon>
        <taxon>Actinomycetes</taxon>
        <taxon>Micrococcales</taxon>
        <taxon>Intrasporangiaceae</taxon>
        <taxon>Knoellia</taxon>
    </lineage>
</organism>
<dbReference type="GO" id="GO:0005993">
    <property type="term" value="P:trehalose catabolic process"/>
    <property type="evidence" value="ECO:0007669"/>
    <property type="project" value="UniProtKB-ARBA"/>
</dbReference>
<evidence type="ECO:0000256" key="1">
    <source>
        <dbReference type="ARBA" id="ARBA00001576"/>
    </source>
</evidence>
<dbReference type="Pfam" id="PF00723">
    <property type="entry name" value="Glyco_hydro_15"/>
    <property type="match status" value="1"/>
</dbReference>
<evidence type="ECO:0000256" key="8">
    <source>
        <dbReference type="ARBA" id="ARBA00030473"/>
    </source>
</evidence>
<dbReference type="EMBL" id="BKBA01000008">
    <property type="protein sequence ID" value="GEQ13953.1"/>
    <property type="molecule type" value="Genomic_DNA"/>
</dbReference>
<dbReference type="FunFam" id="1.50.10.10:FF:000005">
    <property type="entry name" value="Glycosyl hydrolase, glucoamylase"/>
    <property type="match status" value="1"/>
</dbReference>
<comment type="similarity">
    <text evidence="2">Belongs to the glycosyl hydrolase 15 family.</text>
</comment>
<evidence type="ECO:0000256" key="2">
    <source>
        <dbReference type="ARBA" id="ARBA00006188"/>
    </source>
</evidence>
<evidence type="ECO:0000256" key="9">
    <source>
        <dbReference type="ARBA" id="ARBA00031637"/>
    </source>
</evidence>
<dbReference type="Proteomes" id="UP000321793">
    <property type="component" value="Unassembled WGS sequence"/>
</dbReference>
<feature type="domain" description="GH15-like" evidence="13">
    <location>
        <begin position="245"/>
        <end position="617"/>
    </location>
</feature>
<reference evidence="15 16" key="1">
    <citation type="submission" date="2019-07" db="EMBL/GenBank/DDBJ databases">
        <title>Whole genome shotgun sequence of Knoellia locipacati NBRC 109775.</title>
        <authorList>
            <person name="Hosoyama A."/>
            <person name="Uohara A."/>
            <person name="Ohji S."/>
            <person name="Ichikawa N."/>
        </authorList>
    </citation>
    <scope>NUCLEOTIDE SEQUENCE [LARGE SCALE GENOMIC DNA]</scope>
    <source>
        <strain evidence="15 16">NBRC 109775</strain>
    </source>
</reference>
<evidence type="ECO:0000259" key="14">
    <source>
        <dbReference type="Pfam" id="PF19291"/>
    </source>
</evidence>
<dbReference type="OrthoDB" id="3902805at2"/>
<gene>
    <name evidence="15" type="ORF">KLO01_20000</name>
</gene>
<dbReference type="InterPro" id="IPR011613">
    <property type="entry name" value="GH15-like"/>
</dbReference>
<evidence type="ECO:0000313" key="16">
    <source>
        <dbReference type="Proteomes" id="UP000321793"/>
    </source>
</evidence>
<evidence type="ECO:0000313" key="15">
    <source>
        <dbReference type="EMBL" id="GEQ13953.1"/>
    </source>
</evidence>
<dbReference type="InterPro" id="IPR008928">
    <property type="entry name" value="6-hairpin_glycosidase_sf"/>
</dbReference>
<dbReference type="Pfam" id="PF19291">
    <property type="entry name" value="TREH_N"/>
    <property type="match status" value="1"/>
</dbReference>
<evidence type="ECO:0000256" key="6">
    <source>
        <dbReference type="ARBA" id="ARBA00023277"/>
    </source>
</evidence>
<dbReference type="InterPro" id="IPR012341">
    <property type="entry name" value="6hp_glycosidase-like_sf"/>
</dbReference>
<keyword evidence="16" id="KW-1185">Reference proteome</keyword>
<evidence type="ECO:0000256" key="3">
    <source>
        <dbReference type="ARBA" id="ARBA00012757"/>
    </source>
</evidence>
<evidence type="ECO:0000259" key="13">
    <source>
        <dbReference type="Pfam" id="PF00723"/>
    </source>
</evidence>
<comment type="caution">
    <text evidence="15">The sequence shown here is derived from an EMBL/GenBank/DDBJ whole genome shotgun (WGS) entry which is preliminary data.</text>
</comment>
<feature type="domain" description="Trehalase-like N-terminal" evidence="14">
    <location>
        <begin position="29"/>
        <end position="161"/>
    </location>
</feature>
<sequence>MRETRKGREARGTREAESGADEPTDLWPGAPPSRIEDYAVVSDLQTAALIGRDGSMDWLCLPRFDSSASFAALLGGPEAGRWRIAPLAGGVCTHRAYRDDTMVLETLWETDEGTVRVIDFMPVRQTQPDIVRIVEGVSGRVEMGVELVVRFDYGRVVPWVRHSGGRWVAVAGPDSLWLDTPVALRGENLRSRAEISVGAGDRIPFVLTWAPSYEPEPRRYDPERALADTDRYWSEWVGHCTYDGRYGAAVRRSLLVLKSLTYAPSGGIAAAATTSLPEQVGGPRNWDYRYCWLRDAAFTLQALTGGGYTDEAKAWRDWLLRAVAGDPKDLQIMYSLTGRRRLAETELEWLPGYEGSRPVRVGNEAAGQFQLDVYGELLDGLHSAREAGLAGDDDAWTLQCLLTDHLESVWREKDSSLWEVRGPRQHFVHSKVMAWVGLDRMISTAERSGLSAPLDRWRATRDAIHDEVCERGFDAERNTFTQYYGSRGLDAALLLIPRVGFLPPEDPRVVGTVDAVRRELCQDGFVLRYRTDADPTGEHGTVDGLPGDEGAFLACSFWLADALALTGRTDEARELFERLLEVRNDVGLLSEEWDPVARRHLGNTPQAFSHVGLINTALTLDRGPAHSATGSPTQSAR</sequence>
<evidence type="ECO:0000256" key="5">
    <source>
        <dbReference type="ARBA" id="ARBA00022801"/>
    </source>
</evidence>
<proteinExistence type="inferred from homology"/>
<comment type="pathway">
    <text evidence="11">Glycan degradation; trehalose degradation; D-glucose from alpha,alpha-trehalose: step 1/1.</text>
</comment>
<dbReference type="EC" id="3.2.1.28" evidence="3"/>
<feature type="compositionally biased region" description="Basic and acidic residues" evidence="12">
    <location>
        <begin position="1"/>
        <end position="17"/>
    </location>
</feature>
<evidence type="ECO:0000256" key="10">
    <source>
        <dbReference type="ARBA" id="ARBA00053030"/>
    </source>
</evidence>
<keyword evidence="5" id="KW-0378">Hydrolase</keyword>
<dbReference type="PANTHER" id="PTHR31616:SF0">
    <property type="entry name" value="GLUCAN 1,4-ALPHA-GLUCOSIDASE"/>
    <property type="match status" value="1"/>
</dbReference>
<evidence type="ECO:0000256" key="11">
    <source>
        <dbReference type="ARBA" id="ARBA00060615"/>
    </source>
</evidence>
<name>A0A512T197_9MICO</name>
<evidence type="ECO:0000256" key="4">
    <source>
        <dbReference type="ARBA" id="ARBA00019905"/>
    </source>
</evidence>
<dbReference type="SUPFAM" id="SSF48208">
    <property type="entry name" value="Six-hairpin glycosidases"/>
    <property type="match status" value="1"/>
</dbReference>
<feature type="region of interest" description="Disordered" evidence="12">
    <location>
        <begin position="1"/>
        <end position="32"/>
    </location>
</feature>